<evidence type="ECO:0000313" key="3">
    <source>
        <dbReference type="EMBL" id="NEV86543.1"/>
    </source>
</evidence>
<feature type="transmembrane region" description="Helical" evidence="2">
    <location>
        <begin position="154"/>
        <end position="177"/>
    </location>
</feature>
<reference evidence="3" key="1">
    <citation type="journal article" date="2020" name="Microorganisms">
        <title>Isolation, Genomic and Metabolomic Characterization of Streptomyces tendae VITAKN with Quorum Sensing Inhibitory Activity from Southern India.</title>
        <authorList>
            <person name="Ishaque N.M."/>
            <person name="Burgsdorf I."/>
            <person name="Limlingan Malit J.J."/>
            <person name="Saha S."/>
            <person name="Teta R."/>
            <person name="Ewe D."/>
            <person name="Kannabiran K."/>
            <person name="Hrouzek P."/>
            <person name="Steindler L."/>
            <person name="Costantino V."/>
            <person name="Saurav K."/>
        </authorList>
    </citation>
    <scope>NUCLEOTIDE SEQUENCE</scope>
    <source>
        <strain evidence="3">VITAKN</strain>
    </source>
</reference>
<organism evidence="3">
    <name type="scientific">Streptomyces tendae</name>
    <dbReference type="NCBI Taxonomy" id="1932"/>
    <lineage>
        <taxon>Bacteria</taxon>
        <taxon>Bacillati</taxon>
        <taxon>Actinomycetota</taxon>
        <taxon>Actinomycetes</taxon>
        <taxon>Kitasatosporales</taxon>
        <taxon>Streptomycetaceae</taxon>
        <taxon>Streptomyces</taxon>
    </lineage>
</organism>
<dbReference type="InterPro" id="IPR013901">
    <property type="entry name" value="Anthrone_oxy"/>
</dbReference>
<keyword evidence="2" id="KW-0812">Transmembrane</keyword>
<accession>A0A6B3QEI8</accession>
<feature type="region of interest" description="Disordered" evidence="1">
    <location>
        <begin position="178"/>
        <end position="205"/>
    </location>
</feature>
<evidence type="ECO:0000256" key="2">
    <source>
        <dbReference type="SAM" id="Phobius"/>
    </source>
</evidence>
<proteinExistence type="predicted"/>
<feature type="region of interest" description="Disordered" evidence="1">
    <location>
        <begin position="1"/>
        <end position="24"/>
    </location>
</feature>
<feature type="transmembrane region" description="Helical" evidence="2">
    <location>
        <begin position="110"/>
        <end position="134"/>
    </location>
</feature>
<dbReference type="AlphaFoldDB" id="A0A6B3QEI8"/>
<sequence length="205" mass="21857">MRPRATAMSGARRGPLTGRMTDINGERRSRTAGGVLVAATVAAGLMAGTFFVFACAVMPALARSDDRLYVDVMRDVNEVIQNPVFLLAFMGALVLAGLAGWQSRRTPGRWWIWAGATAYALAFLVTVGANIPLNDALARPGDPAALRERFEDPWVAWNVVRAALSTLATACLATGLATRSRPTRPASPAPRPPTASHATPHRTSH</sequence>
<name>A0A6B3QEI8_STRTE</name>
<keyword evidence="2" id="KW-0472">Membrane</keyword>
<comment type="caution">
    <text evidence="3">The sequence shown here is derived from an EMBL/GenBank/DDBJ whole genome shotgun (WGS) entry which is preliminary data.</text>
</comment>
<evidence type="ECO:0000256" key="1">
    <source>
        <dbReference type="SAM" id="MobiDB-lite"/>
    </source>
</evidence>
<feature type="transmembrane region" description="Helical" evidence="2">
    <location>
        <begin position="35"/>
        <end position="60"/>
    </location>
</feature>
<keyword evidence="2" id="KW-1133">Transmembrane helix</keyword>
<feature type="transmembrane region" description="Helical" evidence="2">
    <location>
        <begin position="80"/>
        <end position="98"/>
    </location>
</feature>
<gene>
    <name evidence="3" type="ORF">GUR47_07640</name>
</gene>
<dbReference type="Pfam" id="PF08592">
    <property type="entry name" value="Anthrone_oxy"/>
    <property type="match status" value="1"/>
</dbReference>
<dbReference type="EMBL" id="JAAIFS010000002">
    <property type="protein sequence ID" value="NEV86543.1"/>
    <property type="molecule type" value="Genomic_DNA"/>
</dbReference>
<protein>
    <submittedName>
        <fullName evidence="3">DUF1772 domain-containing protein</fullName>
    </submittedName>
</protein>